<evidence type="ECO:0000256" key="8">
    <source>
        <dbReference type="ARBA" id="ARBA00022968"/>
    </source>
</evidence>
<evidence type="ECO:0000256" key="2">
    <source>
        <dbReference type="ARBA" id="ARBA00004447"/>
    </source>
</evidence>
<keyword evidence="8" id="KW-0735">Signal-anchor</keyword>
<dbReference type="EMBL" id="PSZC01000034">
    <property type="protein sequence ID" value="PPJ33918.1"/>
    <property type="molecule type" value="Genomic_DNA"/>
</dbReference>
<evidence type="ECO:0000256" key="1">
    <source>
        <dbReference type="ARBA" id="ARBA00001911"/>
    </source>
</evidence>
<comment type="caution">
    <text evidence="15">The sequence shown here is derived from an EMBL/GenBank/DDBJ whole genome shotgun (WGS) entry which is preliminary data.</text>
</comment>
<keyword evidence="12" id="KW-0472">Membrane</keyword>
<dbReference type="GO" id="GO:0048040">
    <property type="term" value="F:UDP-glucuronate decarboxylase activity"/>
    <property type="evidence" value="ECO:0007669"/>
    <property type="project" value="UniProtKB-EC"/>
</dbReference>
<reference evidence="15 16" key="1">
    <citation type="submission" date="2018-02" db="EMBL/GenBank/DDBJ databases">
        <title>8 Nocardia nova and 1 Nocardia cyriacigeorgica strain used for evolution to TMP-SMX.</title>
        <authorList>
            <person name="Mehta H."/>
            <person name="Weng J."/>
            <person name="Shamoo Y."/>
        </authorList>
    </citation>
    <scope>NUCLEOTIDE SEQUENCE [LARGE SCALE GENOMIC DNA]</scope>
    <source>
        <strain evidence="15 16">MDA3139</strain>
    </source>
</reference>
<sequence length="158" mass="16257">MFTGPRWPDSASAIERVCSPSPAMVSGSPASLLDEGWDHPAVVGTHARPVGIEDAGDRHIGPAVAVIGGHQGLGVQTLRAGADGTAAALDLADRRGARLLLASSSEVYGDPAEHPQRETYWGNVNPVGPRSVYHEAKRYADGSAPACRPGAPALPPPG</sequence>
<evidence type="ECO:0000256" key="10">
    <source>
        <dbReference type="ARBA" id="ARBA00023027"/>
    </source>
</evidence>
<dbReference type="InterPro" id="IPR036291">
    <property type="entry name" value="NAD(P)-bd_dom_sf"/>
</dbReference>
<dbReference type="AlphaFoldDB" id="A0A2S6AGQ0"/>
<dbReference type="InterPro" id="IPR044516">
    <property type="entry name" value="UXS-like"/>
</dbReference>
<keyword evidence="13" id="KW-0456">Lyase</keyword>
<name>A0A2S6AGQ0_9NOCA</name>
<evidence type="ECO:0000256" key="7">
    <source>
        <dbReference type="ARBA" id="ARBA00022793"/>
    </source>
</evidence>
<evidence type="ECO:0000259" key="14">
    <source>
        <dbReference type="Pfam" id="PF16363"/>
    </source>
</evidence>
<evidence type="ECO:0000256" key="9">
    <source>
        <dbReference type="ARBA" id="ARBA00022989"/>
    </source>
</evidence>
<keyword evidence="9" id="KW-1133">Transmembrane helix</keyword>
<keyword evidence="10" id="KW-0520">NAD</keyword>
<comment type="pathway">
    <text evidence="3">Nucleotide-sugar biosynthesis; UDP-alpha-D-xylose biosynthesis; UDP-alpha-D-xylose from UDP-alpha-D-glucuronate: step 1/1.</text>
</comment>
<gene>
    <name evidence="15" type="ORF">C5E45_31190</name>
</gene>
<evidence type="ECO:0000256" key="11">
    <source>
        <dbReference type="ARBA" id="ARBA00023034"/>
    </source>
</evidence>
<dbReference type="Gene3D" id="3.40.50.720">
    <property type="entry name" value="NAD(P)-binding Rossmann-like Domain"/>
    <property type="match status" value="1"/>
</dbReference>
<accession>A0A2S6AGQ0</accession>
<dbReference type="PANTHER" id="PTHR43078">
    <property type="entry name" value="UDP-GLUCURONIC ACID DECARBOXYLASE-RELATED"/>
    <property type="match status" value="1"/>
</dbReference>
<proteinExistence type="inferred from homology"/>
<keyword evidence="6" id="KW-0812">Transmembrane</keyword>
<keyword evidence="7" id="KW-0210">Decarboxylase</keyword>
<dbReference type="GO" id="GO:0005737">
    <property type="term" value="C:cytoplasm"/>
    <property type="evidence" value="ECO:0007669"/>
    <property type="project" value="TreeGrafter"/>
</dbReference>
<dbReference type="GO" id="GO:0042732">
    <property type="term" value="P:D-xylose metabolic process"/>
    <property type="evidence" value="ECO:0007669"/>
    <property type="project" value="InterPro"/>
</dbReference>
<comment type="similarity">
    <text evidence="4">Belongs to the NAD(P)-dependent epimerase/dehydratase family. UDP-glucuronic acid decarboxylase subfamily.</text>
</comment>
<dbReference type="PANTHER" id="PTHR43078:SF6">
    <property type="entry name" value="UDP-GLUCURONIC ACID DECARBOXYLASE 1"/>
    <property type="match status" value="1"/>
</dbReference>
<protein>
    <recommendedName>
        <fullName evidence="5">UDP-glucuronate decarboxylase</fullName>
        <ecNumber evidence="5">4.1.1.35</ecNumber>
    </recommendedName>
</protein>
<dbReference type="Proteomes" id="UP000239874">
    <property type="component" value="Unassembled WGS sequence"/>
</dbReference>
<evidence type="ECO:0000313" key="16">
    <source>
        <dbReference type="Proteomes" id="UP000239874"/>
    </source>
</evidence>
<evidence type="ECO:0000256" key="4">
    <source>
        <dbReference type="ARBA" id="ARBA00007505"/>
    </source>
</evidence>
<evidence type="ECO:0000256" key="6">
    <source>
        <dbReference type="ARBA" id="ARBA00022692"/>
    </source>
</evidence>
<feature type="domain" description="NAD(P)-binding" evidence="14">
    <location>
        <begin position="77"/>
        <end position="144"/>
    </location>
</feature>
<dbReference type="Pfam" id="PF16363">
    <property type="entry name" value="GDP_Man_Dehyd"/>
    <property type="match status" value="1"/>
</dbReference>
<evidence type="ECO:0000256" key="5">
    <source>
        <dbReference type="ARBA" id="ARBA00012290"/>
    </source>
</evidence>
<comment type="subcellular location">
    <subcellularLocation>
        <location evidence="2">Golgi apparatus</location>
        <location evidence="2">Golgi stack membrane</location>
        <topology evidence="2">Single-pass type II membrane protein</topology>
    </subcellularLocation>
</comment>
<dbReference type="EC" id="4.1.1.35" evidence="5"/>
<evidence type="ECO:0000313" key="15">
    <source>
        <dbReference type="EMBL" id="PPJ33918.1"/>
    </source>
</evidence>
<evidence type="ECO:0000256" key="12">
    <source>
        <dbReference type="ARBA" id="ARBA00023136"/>
    </source>
</evidence>
<dbReference type="SUPFAM" id="SSF51735">
    <property type="entry name" value="NAD(P)-binding Rossmann-fold domains"/>
    <property type="match status" value="1"/>
</dbReference>
<evidence type="ECO:0000256" key="3">
    <source>
        <dbReference type="ARBA" id="ARBA00005100"/>
    </source>
</evidence>
<comment type="cofactor">
    <cofactor evidence="1">
        <name>NAD(+)</name>
        <dbReference type="ChEBI" id="CHEBI:57540"/>
    </cofactor>
</comment>
<evidence type="ECO:0000256" key="13">
    <source>
        <dbReference type="ARBA" id="ARBA00023239"/>
    </source>
</evidence>
<dbReference type="InterPro" id="IPR016040">
    <property type="entry name" value="NAD(P)-bd_dom"/>
</dbReference>
<dbReference type="UniPathway" id="UPA00796">
    <property type="reaction ID" value="UER00771"/>
</dbReference>
<organism evidence="15 16">
    <name type="scientific">Nocardia nova</name>
    <dbReference type="NCBI Taxonomy" id="37330"/>
    <lineage>
        <taxon>Bacteria</taxon>
        <taxon>Bacillati</taxon>
        <taxon>Actinomycetota</taxon>
        <taxon>Actinomycetes</taxon>
        <taxon>Mycobacteriales</taxon>
        <taxon>Nocardiaceae</taxon>
        <taxon>Nocardia</taxon>
    </lineage>
</organism>
<dbReference type="GO" id="GO:0070403">
    <property type="term" value="F:NAD+ binding"/>
    <property type="evidence" value="ECO:0007669"/>
    <property type="project" value="InterPro"/>
</dbReference>
<keyword evidence="11" id="KW-0333">Golgi apparatus</keyword>
<dbReference type="GO" id="GO:0033320">
    <property type="term" value="P:UDP-D-xylose biosynthetic process"/>
    <property type="evidence" value="ECO:0007669"/>
    <property type="project" value="UniProtKB-UniPathway"/>
</dbReference>